<organism evidence="2 3">
    <name type="scientific">Cohnella hashimotonis</name>
    <dbReference type="NCBI Taxonomy" id="2826895"/>
    <lineage>
        <taxon>Bacteria</taxon>
        <taxon>Bacillati</taxon>
        <taxon>Bacillota</taxon>
        <taxon>Bacilli</taxon>
        <taxon>Bacillales</taxon>
        <taxon>Paenibacillaceae</taxon>
        <taxon>Cohnella</taxon>
    </lineage>
</organism>
<dbReference type="Gene3D" id="3.40.630.10">
    <property type="entry name" value="Zn peptidases"/>
    <property type="match status" value="1"/>
</dbReference>
<proteinExistence type="predicted"/>
<dbReference type="SUPFAM" id="SSF55031">
    <property type="entry name" value="Bacterial exopeptidase dimerisation domain"/>
    <property type="match status" value="1"/>
</dbReference>
<keyword evidence="3" id="KW-1185">Reference proteome</keyword>
<dbReference type="Gene3D" id="3.30.70.360">
    <property type="match status" value="1"/>
</dbReference>
<dbReference type="RefSeq" id="WP_282912940.1">
    <property type="nucleotide sequence ID" value="NZ_JAGRPV010000001.1"/>
</dbReference>
<gene>
    <name evidence="2" type="ORF">KB449_29700</name>
</gene>
<sequence length="408" mass="43886">MLDRLYEELASAEAEIIGWRQHLHRHPEVSFTERRTPAFVADKLREFGIETRTGVGWREEHDLAQERTDSLPGGGVVGYIRGGHPGPTLALRADFDALPIQDEKDAPYRSTAVGAMHACGHDGHTSVLLGVARVLQAHRHELAGNIVLLFQHAEEKPPGGARFMIEDGCLEGVDEVYGIHLSSEIPLGRAGLRAGPAMAAVDAFKIKVIGKGGHGARPHDTVDALVIGSQIVGGLQQIVSRRVNPLASAVVSIGVFRAGTAFNVIAGVAEIEGTVRTFDPALRARIEADVRAIAEGISTAGGASCEIEYANGYPPLVNDPDKTETALRAIAQALGEEAFIALDPVMGAEDFAYYLEQRPGAFIHVGARNAEERTQFPHHHPHFDIDERALLHAGKLFLALTLAERPTA</sequence>
<feature type="domain" description="Peptidase M20 dimerisation" evidence="1">
    <location>
        <begin position="204"/>
        <end position="295"/>
    </location>
</feature>
<reference evidence="2" key="1">
    <citation type="submission" date="2023-04" db="EMBL/GenBank/DDBJ databases">
        <title>Comparative genomic analysis of Cohnella hashimotonis sp. nov., isolated from the International Space Station.</title>
        <authorList>
            <person name="Venkateswaran K."/>
            <person name="Simpson A."/>
        </authorList>
    </citation>
    <scope>NUCLEOTIDE SEQUENCE</scope>
    <source>
        <strain evidence="2">F6_2S_P_1</strain>
    </source>
</reference>
<dbReference type="InterPro" id="IPR017439">
    <property type="entry name" value="Amidohydrolase"/>
</dbReference>
<dbReference type="Pfam" id="PF07687">
    <property type="entry name" value="M20_dimer"/>
    <property type="match status" value="1"/>
</dbReference>
<dbReference type="InterPro" id="IPR011650">
    <property type="entry name" value="Peptidase_M20_dimer"/>
</dbReference>
<dbReference type="Pfam" id="PF01546">
    <property type="entry name" value="Peptidase_M20"/>
    <property type="match status" value="1"/>
</dbReference>
<protein>
    <submittedName>
        <fullName evidence="2">Amidohydrolase</fullName>
    </submittedName>
</protein>
<name>A0ABT6TSF2_9BACL</name>
<dbReference type="EMBL" id="JAGRPV010000001">
    <property type="protein sequence ID" value="MDI4649148.1"/>
    <property type="molecule type" value="Genomic_DNA"/>
</dbReference>
<dbReference type="Proteomes" id="UP001161691">
    <property type="component" value="Unassembled WGS sequence"/>
</dbReference>
<dbReference type="InterPro" id="IPR036264">
    <property type="entry name" value="Bact_exopeptidase_dim_dom"/>
</dbReference>
<dbReference type="InterPro" id="IPR002933">
    <property type="entry name" value="Peptidase_M20"/>
</dbReference>
<evidence type="ECO:0000313" key="3">
    <source>
        <dbReference type="Proteomes" id="UP001161691"/>
    </source>
</evidence>
<evidence type="ECO:0000313" key="2">
    <source>
        <dbReference type="EMBL" id="MDI4649148.1"/>
    </source>
</evidence>
<accession>A0ABT6TSF2</accession>
<dbReference type="PANTHER" id="PTHR11014:SF63">
    <property type="entry name" value="METALLOPEPTIDASE, PUTATIVE (AFU_ORTHOLOGUE AFUA_6G09600)-RELATED"/>
    <property type="match status" value="1"/>
</dbReference>
<dbReference type="NCBIfam" id="TIGR01891">
    <property type="entry name" value="amidohydrolases"/>
    <property type="match status" value="1"/>
</dbReference>
<dbReference type="PANTHER" id="PTHR11014">
    <property type="entry name" value="PEPTIDASE M20 FAMILY MEMBER"/>
    <property type="match status" value="1"/>
</dbReference>
<evidence type="ECO:0000259" key="1">
    <source>
        <dbReference type="Pfam" id="PF07687"/>
    </source>
</evidence>
<dbReference type="SUPFAM" id="SSF53187">
    <property type="entry name" value="Zn-dependent exopeptidases"/>
    <property type="match status" value="1"/>
</dbReference>
<dbReference type="PIRSF" id="PIRSF005962">
    <property type="entry name" value="Pept_M20D_amidohydro"/>
    <property type="match status" value="1"/>
</dbReference>
<comment type="caution">
    <text evidence="2">The sequence shown here is derived from an EMBL/GenBank/DDBJ whole genome shotgun (WGS) entry which is preliminary data.</text>
</comment>